<dbReference type="EMBL" id="VKKZ01000022">
    <property type="protein sequence ID" value="KAA6432412.1"/>
    <property type="molecule type" value="Genomic_DNA"/>
</dbReference>
<organism evidence="1 3">
    <name type="scientific">Rufibacter glacialis</name>
    <dbReference type="NCBI Taxonomy" id="1259555"/>
    <lineage>
        <taxon>Bacteria</taxon>
        <taxon>Pseudomonadati</taxon>
        <taxon>Bacteroidota</taxon>
        <taxon>Cytophagia</taxon>
        <taxon>Cytophagales</taxon>
        <taxon>Hymenobacteraceae</taxon>
        <taxon>Rufibacter</taxon>
    </lineage>
</organism>
<evidence type="ECO:0000313" key="3">
    <source>
        <dbReference type="Proteomes" id="UP000323866"/>
    </source>
</evidence>
<dbReference type="PROSITE" id="PS51257">
    <property type="entry name" value="PROKAR_LIPOPROTEIN"/>
    <property type="match status" value="1"/>
</dbReference>
<reference evidence="1 3" key="2">
    <citation type="submission" date="2019-09" db="EMBL/GenBank/DDBJ databases">
        <title>A bacterium isolated from glacier soil.</title>
        <authorList>
            <person name="Liu Q."/>
        </authorList>
    </citation>
    <scope>NUCLEOTIDE SEQUENCE [LARGE SCALE GENOMIC DNA]</scope>
    <source>
        <strain evidence="1 3">MDT1-10-3</strain>
    </source>
</reference>
<reference evidence="2 4" key="3">
    <citation type="submission" date="2024-08" db="EMBL/GenBank/DDBJ databases">
        <authorList>
            <person name="Wei W."/>
        </authorList>
    </citation>
    <scope>NUCLEOTIDE SEQUENCE [LARGE SCALE GENOMIC DNA]</scope>
    <source>
        <strain evidence="2 4">XU2</strain>
    </source>
</reference>
<dbReference type="EMBL" id="JBGOGF010000004">
    <property type="protein sequence ID" value="MFA1771442.1"/>
    <property type="molecule type" value="Genomic_DNA"/>
</dbReference>
<dbReference type="RefSeq" id="WP_149099444.1">
    <property type="nucleotide sequence ID" value="NZ_BMMG01000005.1"/>
</dbReference>
<dbReference type="OrthoDB" id="892587at2"/>
<evidence type="ECO:0008006" key="5">
    <source>
        <dbReference type="Google" id="ProtNLM"/>
    </source>
</evidence>
<dbReference type="Proteomes" id="UP000323866">
    <property type="component" value="Unassembled WGS sequence"/>
</dbReference>
<evidence type="ECO:0000313" key="4">
    <source>
        <dbReference type="Proteomes" id="UP001570846"/>
    </source>
</evidence>
<sequence>MAKLLRTYLTLSCFLFLLGGCSGKKEEDPAPTPEPEVVLCRLLKEEVVSPNPSQTFTRDYMYVGLDLTGVEDVYPQNPASSSTIAFGVDVAGKIVSTTIFRNGTVFQYYLFEHDAQGLISRVDLYARTGPPGSQPVKMATREHTYNAKKQLISSKNYQVTGGAPRLLNDFTFTYNDKGNLTEVREYRAFNFQSSGAFNDIVIKTTYTHDDKINPYHEYPSQNYLPPGLVIQNMSPNNILTVTSMTTTEGTTHGPGATFDTAALNFTGTNTYTYTANNRPAKVTGSLGVTRTFTYACAKVTKP</sequence>
<name>A0A5M8QD98_9BACT</name>
<dbReference type="Proteomes" id="UP001570846">
    <property type="component" value="Unassembled WGS sequence"/>
</dbReference>
<proteinExistence type="predicted"/>
<reference evidence="1 3" key="1">
    <citation type="submission" date="2019-07" db="EMBL/GenBank/DDBJ databases">
        <authorList>
            <person name="Qu J.-H."/>
        </authorList>
    </citation>
    <scope>NUCLEOTIDE SEQUENCE [LARGE SCALE GENOMIC DNA]</scope>
    <source>
        <strain evidence="1 3">MDT1-10-3</strain>
    </source>
</reference>
<gene>
    <name evidence="2" type="ORF">ACD591_09085</name>
    <name evidence="1" type="ORF">FOE74_15025</name>
</gene>
<dbReference type="AlphaFoldDB" id="A0A5M8QD98"/>
<comment type="caution">
    <text evidence="1">The sequence shown here is derived from an EMBL/GenBank/DDBJ whole genome shotgun (WGS) entry which is preliminary data.</text>
</comment>
<accession>A0A5M8QD98</accession>
<keyword evidence="4" id="KW-1185">Reference proteome</keyword>
<evidence type="ECO:0000313" key="2">
    <source>
        <dbReference type="EMBL" id="MFA1771442.1"/>
    </source>
</evidence>
<evidence type="ECO:0000313" key="1">
    <source>
        <dbReference type="EMBL" id="KAA6432412.1"/>
    </source>
</evidence>
<protein>
    <recommendedName>
        <fullName evidence="5">DUF4595 domain-containing protein</fullName>
    </recommendedName>
</protein>
<dbReference type="Gene3D" id="2.180.10.10">
    <property type="entry name" value="RHS repeat-associated core"/>
    <property type="match status" value="1"/>
</dbReference>